<proteinExistence type="predicted"/>
<keyword evidence="1" id="KW-0732">Signal</keyword>
<evidence type="ECO:0000313" key="2">
    <source>
        <dbReference type="EMBL" id="PUU80547.1"/>
    </source>
</evidence>
<organism evidence="2 3">
    <name type="scientific">Tuber borchii</name>
    <name type="common">White truffle</name>
    <dbReference type="NCBI Taxonomy" id="42251"/>
    <lineage>
        <taxon>Eukaryota</taxon>
        <taxon>Fungi</taxon>
        <taxon>Dikarya</taxon>
        <taxon>Ascomycota</taxon>
        <taxon>Pezizomycotina</taxon>
        <taxon>Pezizomycetes</taxon>
        <taxon>Pezizales</taxon>
        <taxon>Tuberaceae</taxon>
        <taxon>Tuber</taxon>
    </lineage>
</organism>
<gene>
    <name evidence="2" type="ORF">B9Z19DRAFT_1079178</name>
</gene>
<evidence type="ECO:0000256" key="1">
    <source>
        <dbReference type="SAM" id="SignalP"/>
    </source>
</evidence>
<sequence length="95" mass="10930">MDQKALGPRASFFFLVSFFLFFTPSQMIPQLNGYGSQREKRHAGWSSAQEKGCTASYRAIVIVDRREFSADKIFARLGADWIRCLLNKFLSLCRK</sequence>
<protein>
    <submittedName>
        <fullName evidence="2">Uncharacterized protein</fullName>
    </submittedName>
</protein>
<feature type="signal peptide" evidence="1">
    <location>
        <begin position="1"/>
        <end position="27"/>
    </location>
</feature>
<reference evidence="2 3" key="1">
    <citation type="submission" date="2017-04" db="EMBL/GenBank/DDBJ databases">
        <title>Draft genome sequence of Tuber borchii Vittad., a whitish edible truffle.</title>
        <authorList>
            <consortium name="DOE Joint Genome Institute"/>
            <person name="Murat C."/>
            <person name="Kuo A."/>
            <person name="Barry K.W."/>
            <person name="Clum A."/>
            <person name="Dockter R.B."/>
            <person name="Fauchery L."/>
            <person name="Iotti M."/>
            <person name="Kohler A."/>
            <person name="Labutti K."/>
            <person name="Lindquist E.A."/>
            <person name="Lipzen A."/>
            <person name="Ohm R.A."/>
            <person name="Wang M."/>
            <person name="Grigoriev I.V."/>
            <person name="Zambonelli A."/>
            <person name="Martin F.M."/>
        </authorList>
    </citation>
    <scope>NUCLEOTIDE SEQUENCE [LARGE SCALE GENOMIC DNA]</scope>
    <source>
        <strain evidence="2 3">Tbo3840</strain>
    </source>
</reference>
<evidence type="ECO:0000313" key="3">
    <source>
        <dbReference type="Proteomes" id="UP000244722"/>
    </source>
</evidence>
<keyword evidence="3" id="KW-1185">Reference proteome</keyword>
<comment type="caution">
    <text evidence="2">The sequence shown here is derived from an EMBL/GenBank/DDBJ whole genome shotgun (WGS) entry which is preliminary data.</text>
</comment>
<name>A0A2T6ZYH8_TUBBO</name>
<dbReference type="Proteomes" id="UP000244722">
    <property type="component" value="Unassembled WGS sequence"/>
</dbReference>
<accession>A0A2T6ZYH8</accession>
<dbReference type="EMBL" id="NESQ01000062">
    <property type="protein sequence ID" value="PUU80547.1"/>
    <property type="molecule type" value="Genomic_DNA"/>
</dbReference>
<feature type="chain" id="PRO_5015551578" evidence="1">
    <location>
        <begin position="28"/>
        <end position="95"/>
    </location>
</feature>
<dbReference type="AlphaFoldDB" id="A0A2T6ZYH8"/>